<dbReference type="PANTHER" id="PTHR20857">
    <property type="entry name" value="THIAMINE-PHOSPHATE PYROPHOSPHORYLASE"/>
    <property type="match status" value="1"/>
</dbReference>
<comment type="pathway">
    <text evidence="1">Cofactor biosynthesis; thiamine diphosphate biosynthesis.</text>
</comment>
<keyword evidence="2" id="KW-0784">Thiamine biosynthesis</keyword>
<evidence type="ECO:0000256" key="2">
    <source>
        <dbReference type="ARBA" id="ARBA00022977"/>
    </source>
</evidence>
<dbReference type="Proteomes" id="UP000231912">
    <property type="component" value="Unassembled WGS sequence"/>
</dbReference>
<organism evidence="4 5">
    <name type="scientific">Leptospira wolffii</name>
    <dbReference type="NCBI Taxonomy" id="409998"/>
    <lineage>
        <taxon>Bacteria</taxon>
        <taxon>Pseudomonadati</taxon>
        <taxon>Spirochaetota</taxon>
        <taxon>Spirochaetia</taxon>
        <taxon>Leptospirales</taxon>
        <taxon>Leptospiraceae</taxon>
        <taxon>Leptospira</taxon>
    </lineage>
</organism>
<accession>A0A2M9ZDM5</accession>
<dbReference type="InterPro" id="IPR036206">
    <property type="entry name" value="ThiamineP_synth_sf"/>
</dbReference>
<dbReference type="SUPFAM" id="SSF51391">
    <property type="entry name" value="Thiamin phosphate synthase"/>
    <property type="match status" value="1"/>
</dbReference>
<dbReference type="InterPro" id="IPR022998">
    <property type="entry name" value="ThiamineP_synth_TenI"/>
</dbReference>
<feature type="domain" description="Thiamine phosphate synthase/TenI" evidence="3">
    <location>
        <begin position="48"/>
        <end position="196"/>
    </location>
</feature>
<protein>
    <submittedName>
        <fullName evidence="4">Thiamine phosphate synthase</fullName>
    </submittedName>
</protein>
<evidence type="ECO:0000313" key="4">
    <source>
        <dbReference type="EMBL" id="PJZ66525.1"/>
    </source>
</evidence>
<dbReference type="GO" id="GO:0004789">
    <property type="term" value="F:thiamine-phosphate diphosphorylase activity"/>
    <property type="evidence" value="ECO:0007669"/>
    <property type="project" value="TreeGrafter"/>
</dbReference>
<dbReference type="Gene3D" id="3.20.20.70">
    <property type="entry name" value="Aldolase class I"/>
    <property type="match status" value="1"/>
</dbReference>
<dbReference type="GO" id="GO:0005737">
    <property type="term" value="C:cytoplasm"/>
    <property type="evidence" value="ECO:0007669"/>
    <property type="project" value="TreeGrafter"/>
</dbReference>
<dbReference type="PANTHER" id="PTHR20857:SF15">
    <property type="entry name" value="THIAMINE-PHOSPHATE SYNTHASE"/>
    <property type="match status" value="1"/>
</dbReference>
<dbReference type="CDD" id="cd00564">
    <property type="entry name" value="TMP_TenI"/>
    <property type="match status" value="1"/>
</dbReference>
<gene>
    <name evidence="4" type="ORF">CH371_09050</name>
</gene>
<dbReference type="InterPro" id="IPR013785">
    <property type="entry name" value="Aldolase_TIM"/>
</dbReference>
<name>A0A2M9ZDM5_9LEPT</name>
<comment type="caution">
    <text evidence="4">The sequence shown here is derived from an EMBL/GenBank/DDBJ whole genome shotgun (WGS) entry which is preliminary data.</text>
</comment>
<dbReference type="RefSeq" id="WP_100758690.1">
    <property type="nucleotide sequence ID" value="NZ_NPDT01000002.1"/>
</dbReference>
<dbReference type="GO" id="GO:0009228">
    <property type="term" value="P:thiamine biosynthetic process"/>
    <property type="evidence" value="ECO:0007669"/>
    <property type="project" value="UniProtKB-KW"/>
</dbReference>
<proteinExistence type="predicted"/>
<dbReference type="Pfam" id="PF02581">
    <property type="entry name" value="TMP-TENI"/>
    <property type="match status" value="1"/>
</dbReference>
<reference evidence="4 5" key="1">
    <citation type="submission" date="2017-07" db="EMBL/GenBank/DDBJ databases">
        <title>Leptospira spp. isolated from tropical soils.</title>
        <authorList>
            <person name="Thibeaux R."/>
            <person name="Iraola G."/>
            <person name="Ferres I."/>
            <person name="Bierque E."/>
            <person name="Girault D."/>
            <person name="Soupe-Gilbert M.-E."/>
            <person name="Picardeau M."/>
            <person name="Goarant C."/>
        </authorList>
    </citation>
    <scope>NUCLEOTIDE SEQUENCE [LARGE SCALE GENOMIC DNA]</scope>
    <source>
        <strain evidence="4 5">FH2-C-A2</strain>
    </source>
</reference>
<evidence type="ECO:0000256" key="1">
    <source>
        <dbReference type="ARBA" id="ARBA00004948"/>
    </source>
</evidence>
<dbReference type="EMBL" id="NPDT01000002">
    <property type="protein sequence ID" value="PJZ66525.1"/>
    <property type="molecule type" value="Genomic_DNA"/>
</dbReference>
<dbReference type="AlphaFoldDB" id="A0A2M9ZDM5"/>
<evidence type="ECO:0000313" key="5">
    <source>
        <dbReference type="Proteomes" id="UP000231912"/>
    </source>
</evidence>
<sequence length="232" mass="26351">MNPSVRRPRTEFWNSPGIYPILDLEYCSKYGKNPLQLVSLWNRHKDVIPFYQLRAKKAQLREVREVYGSLILNFPDFPLILNDYWKEALDWEAFGLHIGKEDYQTLTESEKTSLHSSSLYLGTSCHTLEDLSHLVPGEWDYTGLGPIFPTGSKETEDVPTGESILSRALEILPDLPITPIGGIGPKEIKGILNISPFLFAMIASASEEKPFSECVEVLRKFRTLTDRNTDGF</sequence>
<evidence type="ECO:0000259" key="3">
    <source>
        <dbReference type="Pfam" id="PF02581"/>
    </source>
</evidence>